<proteinExistence type="predicted"/>
<name>A0AAU9EC07_9BACT</name>
<protein>
    <recommendedName>
        <fullName evidence="1">BPL/LPL catalytic domain-containing protein</fullName>
    </recommendedName>
</protein>
<dbReference type="KEGG" id="dmp:FAK_17520"/>
<dbReference type="Pfam" id="PF21948">
    <property type="entry name" value="LplA-B_cat"/>
    <property type="match status" value="1"/>
</dbReference>
<feature type="domain" description="BPL/LPL catalytic" evidence="1">
    <location>
        <begin position="23"/>
        <end position="216"/>
    </location>
</feature>
<gene>
    <name evidence="2" type="ORF">FAK_17520</name>
</gene>
<dbReference type="EMBL" id="AP028679">
    <property type="protein sequence ID" value="BEQ14686.1"/>
    <property type="molecule type" value="Genomic_DNA"/>
</dbReference>
<evidence type="ECO:0000259" key="1">
    <source>
        <dbReference type="PROSITE" id="PS51733"/>
    </source>
</evidence>
<sequence>MHLYRLGRVSWQDSQLAYHTLAHLGRQGLILCSPEQPYVSVGYFQDPAQELDLEHCRAAGLPVFRREVGGGAVYLDNHQLFWQVVLQRDHPLVSLNRELFYRRLLGPVVAAYRALGVAATVAPVNDVAVGERRIAGTGAGEIGDCVAFVGNLMRRFDCAAMAGALRAPDEAFRGAYLGYMREHLTSLQRELGEQREASLAEEALYDLLAREFASVLGPLEPRPLDDELRTAMERVGRRLLSDAWTYHPRKPRPHRKVKVRAGLYLHHWRQGSLEARFASLEGRVLEASLRGPGQEGAWSEAHEFVGQEVEALTSALAKMA</sequence>
<keyword evidence="3" id="KW-1185">Reference proteome</keyword>
<dbReference type="Gene3D" id="3.30.930.10">
    <property type="entry name" value="Bira Bifunctional Protein, Domain 2"/>
    <property type="match status" value="1"/>
</dbReference>
<reference evidence="3" key="1">
    <citation type="journal article" date="2023" name="Arch. Microbiol.">
        <title>Desulfoferula mesophilus gen. nov. sp. nov., a mesophilic sulfate-reducing bacterium isolated from a brackish lake sediment.</title>
        <authorList>
            <person name="Watanabe T."/>
            <person name="Yabe T."/>
            <person name="Tsuji J.M."/>
            <person name="Fukui M."/>
        </authorList>
    </citation>
    <scope>NUCLEOTIDE SEQUENCE [LARGE SCALE GENOMIC DNA]</scope>
    <source>
        <strain evidence="3">12FAK</strain>
    </source>
</reference>
<evidence type="ECO:0000313" key="3">
    <source>
        <dbReference type="Proteomes" id="UP001366166"/>
    </source>
</evidence>
<organism evidence="2 3">
    <name type="scientific">Desulfoferula mesophila</name>
    <dbReference type="NCBI Taxonomy" id="3058419"/>
    <lineage>
        <taxon>Bacteria</taxon>
        <taxon>Pseudomonadati</taxon>
        <taxon>Thermodesulfobacteriota</taxon>
        <taxon>Desulfarculia</taxon>
        <taxon>Desulfarculales</taxon>
        <taxon>Desulfarculaceae</taxon>
        <taxon>Desulfoferula</taxon>
    </lineage>
</organism>
<dbReference type="InterPro" id="IPR045864">
    <property type="entry name" value="aa-tRNA-synth_II/BPL/LPL"/>
</dbReference>
<dbReference type="PROSITE" id="PS51733">
    <property type="entry name" value="BPL_LPL_CATALYTIC"/>
    <property type="match status" value="1"/>
</dbReference>
<dbReference type="AlphaFoldDB" id="A0AAU9EC07"/>
<dbReference type="RefSeq" id="WP_338606388.1">
    <property type="nucleotide sequence ID" value="NZ_AP028679.1"/>
</dbReference>
<accession>A0AAU9EC07</accession>
<dbReference type="Proteomes" id="UP001366166">
    <property type="component" value="Chromosome"/>
</dbReference>
<dbReference type="PANTHER" id="PTHR43679">
    <property type="entry name" value="OCTANOYLTRANSFERASE LIPM-RELATED"/>
    <property type="match status" value="1"/>
</dbReference>
<dbReference type="PANTHER" id="PTHR43679:SF2">
    <property type="entry name" value="OCTANOYL-[GCVH]:PROTEIN N-OCTANOYLTRANSFERASE"/>
    <property type="match status" value="1"/>
</dbReference>
<dbReference type="InterPro" id="IPR004143">
    <property type="entry name" value="BPL_LPL_catalytic"/>
</dbReference>
<evidence type="ECO:0000313" key="2">
    <source>
        <dbReference type="EMBL" id="BEQ14686.1"/>
    </source>
</evidence>
<dbReference type="InterPro" id="IPR050664">
    <property type="entry name" value="Octanoyltrans_LipM/LipL"/>
</dbReference>
<dbReference type="SUPFAM" id="SSF55681">
    <property type="entry name" value="Class II aaRS and biotin synthetases"/>
    <property type="match status" value="1"/>
</dbReference>